<accession>A0AAQ4E1A6</accession>
<evidence type="ECO:0000313" key="3">
    <source>
        <dbReference type="Proteomes" id="UP001321473"/>
    </source>
</evidence>
<reference evidence="2 3" key="1">
    <citation type="journal article" date="2023" name="Arcadia Sci">
        <title>De novo assembly of a long-read Amblyomma americanum tick genome.</title>
        <authorList>
            <person name="Chou S."/>
            <person name="Poskanzer K.E."/>
            <person name="Rollins M."/>
            <person name="Thuy-Boun P.S."/>
        </authorList>
    </citation>
    <scope>NUCLEOTIDE SEQUENCE [LARGE SCALE GENOMIC DNA]</scope>
    <source>
        <strain evidence="2">F_SG_1</strain>
        <tissue evidence="2">Salivary glands</tissue>
    </source>
</reference>
<evidence type="ECO:0000256" key="1">
    <source>
        <dbReference type="SAM" id="MobiDB-lite"/>
    </source>
</evidence>
<dbReference type="Proteomes" id="UP001321473">
    <property type="component" value="Unassembled WGS sequence"/>
</dbReference>
<organism evidence="2 3">
    <name type="scientific">Amblyomma americanum</name>
    <name type="common">Lone star tick</name>
    <dbReference type="NCBI Taxonomy" id="6943"/>
    <lineage>
        <taxon>Eukaryota</taxon>
        <taxon>Metazoa</taxon>
        <taxon>Ecdysozoa</taxon>
        <taxon>Arthropoda</taxon>
        <taxon>Chelicerata</taxon>
        <taxon>Arachnida</taxon>
        <taxon>Acari</taxon>
        <taxon>Parasitiformes</taxon>
        <taxon>Ixodida</taxon>
        <taxon>Ixodoidea</taxon>
        <taxon>Ixodidae</taxon>
        <taxon>Amblyomminae</taxon>
        <taxon>Amblyomma</taxon>
    </lineage>
</organism>
<dbReference type="AlphaFoldDB" id="A0AAQ4E1A6"/>
<protein>
    <submittedName>
        <fullName evidence="2">Uncharacterized protein</fullName>
    </submittedName>
</protein>
<name>A0AAQ4E1A6_AMBAM</name>
<comment type="caution">
    <text evidence="2">The sequence shown here is derived from an EMBL/GenBank/DDBJ whole genome shotgun (WGS) entry which is preliminary data.</text>
</comment>
<dbReference type="EMBL" id="JARKHS020023827">
    <property type="protein sequence ID" value="KAK8768496.1"/>
    <property type="molecule type" value="Genomic_DNA"/>
</dbReference>
<evidence type="ECO:0000313" key="2">
    <source>
        <dbReference type="EMBL" id="KAK8768496.1"/>
    </source>
</evidence>
<feature type="region of interest" description="Disordered" evidence="1">
    <location>
        <begin position="1"/>
        <end position="20"/>
    </location>
</feature>
<keyword evidence="3" id="KW-1185">Reference proteome</keyword>
<feature type="compositionally biased region" description="Polar residues" evidence="1">
    <location>
        <begin position="11"/>
        <end position="20"/>
    </location>
</feature>
<proteinExistence type="predicted"/>
<sequence length="135" mass="15640">MITSRIAAVPTDSTSTHQGHNQGLPVSFLLYHTQAIELREFQIFRYIAWHTGRPALRVKLMNSFVRQWHLGVPRKRRFYYGPPAGSFSLRRDAHAAFPLHSTFSGETCSTAESTNQRDLLPHYHRSCKRYEAWLP</sequence>
<gene>
    <name evidence="2" type="ORF">V5799_015038</name>
</gene>